<evidence type="ECO:0000313" key="2">
    <source>
        <dbReference type="EMBL" id="KZV39458.1"/>
    </source>
</evidence>
<feature type="region of interest" description="Disordered" evidence="1">
    <location>
        <begin position="33"/>
        <end position="61"/>
    </location>
</feature>
<accession>A0A2Z7C0T4</accession>
<dbReference type="EMBL" id="KV000968">
    <property type="protein sequence ID" value="KZV39458.1"/>
    <property type="molecule type" value="Genomic_DNA"/>
</dbReference>
<gene>
    <name evidence="2" type="ORF">F511_42276</name>
</gene>
<evidence type="ECO:0000256" key="1">
    <source>
        <dbReference type="SAM" id="MobiDB-lite"/>
    </source>
</evidence>
<feature type="compositionally biased region" description="Polar residues" evidence="1">
    <location>
        <begin position="51"/>
        <end position="61"/>
    </location>
</feature>
<organism evidence="2 3">
    <name type="scientific">Dorcoceras hygrometricum</name>
    <dbReference type="NCBI Taxonomy" id="472368"/>
    <lineage>
        <taxon>Eukaryota</taxon>
        <taxon>Viridiplantae</taxon>
        <taxon>Streptophyta</taxon>
        <taxon>Embryophyta</taxon>
        <taxon>Tracheophyta</taxon>
        <taxon>Spermatophyta</taxon>
        <taxon>Magnoliopsida</taxon>
        <taxon>eudicotyledons</taxon>
        <taxon>Gunneridae</taxon>
        <taxon>Pentapetalae</taxon>
        <taxon>asterids</taxon>
        <taxon>lamiids</taxon>
        <taxon>Lamiales</taxon>
        <taxon>Gesneriaceae</taxon>
        <taxon>Didymocarpoideae</taxon>
        <taxon>Trichosporeae</taxon>
        <taxon>Loxocarpinae</taxon>
        <taxon>Dorcoceras</taxon>
    </lineage>
</organism>
<name>A0A2Z7C0T4_9LAMI</name>
<sequence length="273" mass="30644">MMTMRESKDLNKMELHDLFANIKAYEFELETRAESEPSTSQPTRALAATIPEQSPCSTTSRSTDEMMFGIDLTLYLCAMTSYSINNQFLEGVTRSNDKTQDSARIETGFAKTKQAPQLVFFVKLVSLIAPVELSPSPYQLLCSHLRADLLDYFEYPALLHSQLITNQLVDISVRSSFSQISYGQLLSQSFEEVKAERESCAINAELVSSSNMQAALSKHVIENEKLRSRSEEMLNENQRLAGIISSWTRSSASLQKLYGATKPSGDKIRLCYC</sequence>
<evidence type="ECO:0000313" key="3">
    <source>
        <dbReference type="Proteomes" id="UP000250235"/>
    </source>
</evidence>
<proteinExistence type="predicted"/>
<keyword evidence="3" id="KW-1185">Reference proteome</keyword>
<reference evidence="2 3" key="1">
    <citation type="journal article" date="2015" name="Proc. Natl. Acad. Sci. U.S.A.">
        <title>The resurrection genome of Boea hygrometrica: A blueprint for survival of dehydration.</title>
        <authorList>
            <person name="Xiao L."/>
            <person name="Yang G."/>
            <person name="Zhang L."/>
            <person name="Yang X."/>
            <person name="Zhao S."/>
            <person name="Ji Z."/>
            <person name="Zhou Q."/>
            <person name="Hu M."/>
            <person name="Wang Y."/>
            <person name="Chen M."/>
            <person name="Xu Y."/>
            <person name="Jin H."/>
            <person name="Xiao X."/>
            <person name="Hu G."/>
            <person name="Bao F."/>
            <person name="Hu Y."/>
            <person name="Wan P."/>
            <person name="Li L."/>
            <person name="Deng X."/>
            <person name="Kuang T."/>
            <person name="Xiang C."/>
            <person name="Zhu J.K."/>
            <person name="Oliver M.J."/>
            <person name="He Y."/>
        </authorList>
    </citation>
    <scope>NUCLEOTIDE SEQUENCE [LARGE SCALE GENOMIC DNA]</scope>
    <source>
        <strain evidence="3">cv. XS01</strain>
    </source>
</reference>
<dbReference type="OrthoDB" id="1431520at2759"/>
<protein>
    <submittedName>
        <fullName evidence="2">Uncharacterized protein</fullName>
    </submittedName>
</protein>
<dbReference type="AlphaFoldDB" id="A0A2Z7C0T4"/>
<dbReference type="Proteomes" id="UP000250235">
    <property type="component" value="Unassembled WGS sequence"/>
</dbReference>